<keyword evidence="5 6" id="KW-0472">Membrane</keyword>
<reference evidence="7 8" key="1">
    <citation type="submission" date="2020-04" db="EMBL/GenBank/DDBJ databases">
        <title>Genome sequence of Altibacter aquimarinus strain ALE3EI.</title>
        <authorList>
            <person name="Oh H.-M."/>
            <person name="Jang D."/>
        </authorList>
    </citation>
    <scope>NUCLEOTIDE SEQUENCE [LARGE SCALE GENOMIC DNA]</scope>
    <source>
        <strain evidence="7 8">ALE3EI</strain>
    </source>
</reference>
<feature type="transmembrane region" description="Helical" evidence="6">
    <location>
        <begin position="142"/>
        <end position="159"/>
    </location>
</feature>
<name>A0A7G8PRX3_9FLAO</name>
<dbReference type="PANTHER" id="PTHR30474">
    <property type="entry name" value="CELL CYCLE PROTEIN"/>
    <property type="match status" value="1"/>
</dbReference>
<keyword evidence="8" id="KW-1185">Reference proteome</keyword>
<feature type="transmembrane region" description="Helical" evidence="6">
    <location>
        <begin position="232"/>
        <end position="250"/>
    </location>
</feature>
<feature type="transmembrane region" description="Helical" evidence="6">
    <location>
        <begin position="323"/>
        <end position="344"/>
    </location>
</feature>
<dbReference type="GO" id="GO:0008360">
    <property type="term" value="P:regulation of cell shape"/>
    <property type="evidence" value="ECO:0007669"/>
    <property type="project" value="UniProtKB-KW"/>
</dbReference>
<feature type="transmembrane region" description="Helical" evidence="6">
    <location>
        <begin position="12"/>
        <end position="29"/>
    </location>
</feature>
<keyword evidence="2 6" id="KW-0812">Transmembrane</keyword>
<dbReference type="GO" id="GO:0051301">
    <property type="term" value="P:cell division"/>
    <property type="evidence" value="ECO:0007669"/>
    <property type="project" value="InterPro"/>
</dbReference>
<comment type="subcellular location">
    <subcellularLocation>
        <location evidence="1">Membrane</location>
        <topology evidence="1">Multi-pass membrane protein</topology>
    </subcellularLocation>
</comment>
<protein>
    <submittedName>
        <fullName evidence="7">Rod shape-determining protein RodA</fullName>
    </submittedName>
</protein>
<evidence type="ECO:0000313" key="7">
    <source>
        <dbReference type="EMBL" id="QNJ97089.1"/>
    </source>
</evidence>
<dbReference type="EMBL" id="CP052909">
    <property type="protein sequence ID" value="QNJ97089.1"/>
    <property type="molecule type" value="Genomic_DNA"/>
</dbReference>
<feature type="transmembrane region" description="Helical" evidence="6">
    <location>
        <begin position="79"/>
        <end position="95"/>
    </location>
</feature>
<dbReference type="KEGG" id="alti:ALE3EI_0508"/>
<accession>A0A7G8PRX3</accession>
<feature type="transmembrane region" description="Helical" evidence="6">
    <location>
        <begin position="194"/>
        <end position="220"/>
    </location>
</feature>
<dbReference type="Pfam" id="PF01098">
    <property type="entry name" value="FTSW_RODA_SPOVE"/>
    <property type="match status" value="2"/>
</dbReference>
<evidence type="ECO:0000256" key="3">
    <source>
        <dbReference type="ARBA" id="ARBA00022960"/>
    </source>
</evidence>
<evidence type="ECO:0000256" key="6">
    <source>
        <dbReference type="SAM" id="Phobius"/>
    </source>
</evidence>
<evidence type="ECO:0000256" key="1">
    <source>
        <dbReference type="ARBA" id="ARBA00004141"/>
    </source>
</evidence>
<dbReference type="InterPro" id="IPR001182">
    <property type="entry name" value="FtsW/RodA"/>
</dbReference>
<dbReference type="GO" id="GO:0005886">
    <property type="term" value="C:plasma membrane"/>
    <property type="evidence" value="ECO:0007669"/>
    <property type="project" value="TreeGrafter"/>
</dbReference>
<feature type="transmembrane region" description="Helical" evidence="6">
    <location>
        <begin position="356"/>
        <end position="377"/>
    </location>
</feature>
<dbReference type="GO" id="GO:0032153">
    <property type="term" value="C:cell division site"/>
    <property type="evidence" value="ECO:0007669"/>
    <property type="project" value="TreeGrafter"/>
</dbReference>
<dbReference type="RefSeq" id="WP_186990539.1">
    <property type="nucleotide sequence ID" value="NZ_CP052909.1"/>
</dbReference>
<sequence>MAQGRGLLKFDWLTIFIYTALVCIGWLNIYSASLSDSAQGLFDFDQIYARQLLFIFLSVVLIIFILAIEAKFYERFSSIIYIISLLSLVGLFVFGKNINGATSWYAIGNFTLQPSEFAKAATALALGKYVSDLQTNMTEFKHQLRTFIIIILPALLIIPQPDPGSALIYAAFIFPLYREGLHFVYLLLGFFAAALFVLTLLLGVVWVSFGVLCIAVLIFLKNRKKRPSWFKYFIISAACIGFALSVNYIFENVFEQRHRDRFNIVLGMETDAKGIGYNTNQSEIAIGSGGWTGKGWTQGTQTKGNFVPEQHTDYIFSTVGEEWGFLGSMVVVLLFTGLIIRVLILSERQKNQFSRVYGYSVASILFIHFFINVGMVTGLFPTVGIPLPFFSYGGSGLWGFTILLFIFVKLDASNYYYT</sequence>
<feature type="transmembrane region" description="Helical" evidence="6">
    <location>
        <begin position="389"/>
        <end position="408"/>
    </location>
</feature>
<evidence type="ECO:0000313" key="8">
    <source>
        <dbReference type="Proteomes" id="UP000515514"/>
    </source>
</evidence>
<organism evidence="7 8">
    <name type="scientific">Constantimarinum furrinae</name>
    <dbReference type="NCBI Taxonomy" id="2562285"/>
    <lineage>
        <taxon>Bacteria</taxon>
        <taxon>Pseudomonadati</taxon>
        <taxon>Bacteroidota</taxon>
        <taxon>Flavobacteriia</taxon>
        <taxon>Flavobacteriales</taxon>
        <taxon>Flavobacteriaceae</taxon>
        <taxon>Altibacter/Constantimarinum group</taxon>
        <taxon>Constantimarinum</taxon>
    </lineage>
</organism>
<proteinExistence type="predicted"/>
<keyword evidence="3" id="KW-0133">Cell shape</keyword>
<dbReference type="GO" id="GO:0015648">
    <property type="term" value="F:lipid-linked peptidoglycan transporter activity"/>
    <property type="evidence" value="ECO:0007669"/>
    <property type="project" value="TreeGrafter"/>
</dbReference>
<evidence type="ECO:0000256" key="5">
    <source>
        <dbReference type="ARBA" id="ARBA00023136"/>
    </source>
</evidence>
<dbReference type="PANTHER" id="PTHR30474:SF1">
    <property type="entry name" value="PEPTIDOGLYCAN GLYCOSYLTRANSFERASE MRDB"/>
    <property type="match status" value="1"/>
</dbReference>
<feature type="transmembrane region" description="Helical" evidence="6">
    <location>
        <begin position="49"/>
        <end position="67"/>
    </location>
</feature>
<dbReference type="NCBIfam" id="NF037961">
    <property type="entry name" value="RodA_shape"/>
    <property type="match status" value="1"/>
</dbReference>
<dbReference type="Proteomes" id="UP000515514">
    <property type="component" value="Chromosome"/>
</dbReference>
<keyword evidence="4 6" id="KW-1133">Transmembrane helix</keyword>
<dbReference type="AlphaFoldDB" id="A0A7G8PRX3"/>
<evidence type="ECO:0000256" key="4">
    <source>
        <dbReference type="ARBA" id="ARBA00022989"/>
    </source>
</evidence>
<gene>
    <name evidence="7" type="ORF">ALE3EI_0508</name>
</gene>
<evidence type="ECO:0000256" key="2">
    <source>
        <dbReference type="ARBA" id="ARBA00022692"/>
    </source>
</evidence>